<reference evidence="1 2" key="1">
    <citation type="submission" date="2016-04" db="EMBL/GenBank/DDBJ databases">
        <title>ATOL: Assembling a taxonomically balanced genome-scale reconstruction of the evolutionary history of the Enterobacteriaceae.</title>
        <authorList>
            <person name="Plunkett G.III."/>
            <person name="Neeno-Eckwall E.C."/>
            <person name="Glasner J.D."/>
            <person name="Perna N.T."/>
        </authorList>
    </citation>
    <scope>NUCLEOTIDE SEQUENCE [LARGE SCALE GENOMIC DNA]</scope>
    <source>
        <strain evidence="1 2">ATCC 19692</strain>
    </source>
</reference>
<sequence>MNSNVYNYDEINLTKVNNNYSINLARWDKKQITMASMFTYTLKRNAKELRSFETGDFTIGNHYTGNNGKISDNMLLPVLGANIKAERVNLCPNPSVSMNNKTVDFNILNAKDFIAGNTVKDNFNLNVNVPQDCETGLDISVTFNSSNGTLVNKKYLLLDNGLQATITDNDLNQEIEFGVPYRKGIITTQKPGNFNYNVELSRESGKNLTAGEFSKTVNVLFTYQ</sequence>
<dbReference type="InterPro" id="IPR036937">
    <property type="entry name" value="Adhesion_dom_fimbrial_sf"/>
</dbReference>
<dbReference type="Proteomes" id="UP000094023">
    <property type="component" value="Unassembled WGS sequence"/>
</dbReference>
<keyword evidence="2" id="KW-1185">Reference proteome</keyword>
<name>A0A198FJI1_9GAMM</name>
<evidence type="ECO:0000313" key="1">
    <source>
        <dbReference type="EMBL" id="OAT24925.1"/>
    </source>
</evidence>
<dbReference type="GO" id="GO:0007155">
    <property type="term" value="P:cell adhesion"/>
    <property type="evidence" value="ECO:0007669"/>
    <property type="project" value="InterPro"/>
</dbReference>
<dbReference type="EMBL" id="LXEN01000118">
    <property type="protein sequence ID" value="OAT24925.1"/>
    <property type="molecule type" value="Genomic_DNA"/>
</dbReference>
<dbReference type="Gene3D" id="2.60.40.1090">
    <property type="entry name" value="Fimbrial-type adhesion domain"/>
    <property type="match status" value="1"/>
</dbReference>
<dbReference type="InterPro" id="IPR008966">
    <property type="entry name" value="Adhesion_dom_sf"/>
</dbReference>
<dbReference type="SUPFAM" id="SSF49401">
    <property type="entry name" value="Bacterial adhesins"/>
    <property type="match status" value="1"/>
</dbReference>
<gene>
    <name evidence="1" type="ORF">M983_2450</name>
</gene>
<dbReference type="GO" id="GO:0009289">
    <property type="term" value="C:pilus"/>
    <property type="evidence" value="ECO:0007669"/>
    <property type="project" value="InterPro"/>
</dbReference>
<accession>A0A198FJI1</accession>
<organism evidence="1 2">
    <name type="scientific">Proteus myxofaciens ATCC 19692</name>
    <dbReference type="NCBI Taxonomy" id="1354337"/>
    <lineage>
        <taxon>Bacteria</taxon>
        <taxon>Pseudomonadati</taxon>
        <taxon>Pseudomonadota</taxon>
        <taxon>Gammaproteobacteria</taxon>
        <taxon>Enterobacterales</taxon>
        <taxon>Morganellaceae</taxon>
        <taxon>Proteus</taxon>
    </lineage>
</organism>
<proteinExistence type="predicted"/>
<comment type="caution">
    <text evidence="1">The sequence shown here is derived from an EMBL/GenBank/DDBJ whole genome shotgun (WGS) entry which is preliminary data.</text>
</comment>
<protein>
    <submittedName>
        <fullName evidence="1">Uncharacterized protein</fullName>
    </submittedName>
</protein>
<dbReference type="AlphaFoldDB" id="A0A198FJI1"/>
<evidence type="ECO:0000313" key="2">
    <source>
        <dbReference type="Proteomes" id="UP000094023"/>
    </source>
</evidence>